<dbReference type="HOGENOM" id="CLU_3283979_0_0_9"/>
<gene>
    <name evidence="2" type="ORF">HMPREF0072_1420</name>
</gene>
<dbReference type="AlphaFoldDB" id="C2BGF0"/>
<comment type="caution">
    <text evidence="2">The sequence shown here is derived from an EMBL/GenBank/DDBJ whole genome shotgun (WGS) entry which is preliminary data.</text>
</comment>
<name>C2BGF0_9FIRM</name>
<keyword evidence="3" id="KW-1185">Reference proteome</keyword>
<keyword evidence="1" id="KW-0472">Membrane</keyword>
<dbReference type="Proteomes" id="UP000005984">
    <property type="component" value="Unassembled WGS sequence"/>
</dbReference>
<dbReference type="RefSeq" id="WP_004829331.1">
    <property type="nucleotide sequence ID" value="NZ_GG666049.1"/>
</dbReference>
<accession>C2BGF0</accession>
<proteinExistence type="predicted"/>
<reference evidence="2 3" key="1">
    <citation type="submission" date="2008-10" db="EMBL/GenBank/DDBJ databases">
        <authorList>
            <person name="Qin X."/>
            <person name="Bachman B."/>
            <person name="Battles P."/>
            <person name="Bell A."/>
            <person name="Bess C."/>
            <person name="Bickham C."/>
            <person name="Chaboub L."/>
            <person name="Chen D."/>
            <person name="Coyle M."/>
            <person name="Deiros D.R."/>
            <person name="Dinh H."/>
            <person name="Forbes L."/>
            <person name="Fowler G."/>
            <person name="Francisco L."/>
            <person name="Fu Q."/>
            <person name="Gubbala S."/>
            <person name="Hale W."/>
            <person name="Han Y."/>
            <person name="Hemphill L."/>
            <person name="Highlander S.K."/>
            <person name="Hirani K."/>
            <person name="Hogues M."/>
            <person name="Jackson L."/>
            <person name="Jakkamsetti A."/>
            <person name="Javaid M."/>
            <person name="Jiang H."/>
            <person name="Korchina V."/>
            <person name="Kovar C."/>
            <person name="Lara F."/>
            <person name="Lee S."/>
            <person name="Mata R."/>
            <person name="Mathew T."/>
            <person name="Moen C."/>
            <person name="Morales K."/>
            <person name="Munidasa M."/>
            <person name="Nazareth L."/>
            <person name="Ngo R."/>
            <person name="Nguyen L."/>
            <person name="Okwuonu G."/>
            <person name="Ongeri F."/>
            <person name="Patil S."/>
            <person name="Petrosino J."/>
            <person name="Pham C."/>
            <person name="Pham P."/>
            <person name="Pu L.-L."/>
            <person name="Puazo M."/>
            <person name="Raj R."/>
            <person name="Reid J."/>
            <person name="Rouhana J."/>
            <person name="Saada N."/>
            <person name="Shang Y."/>
            <person name="Simmons D."/>
            <person name="Thornton R."/>
            <person name="Warren J."/>
            <person name="Weissenberger G."/>
            <person name="Zhang J."/>
            <person name="Zhang L."/>
            <person name="Zhou C."/>
            <person name="Zhu D."/>
            <person name="Muzny D."/>
            <person name="Worley K."/>
            <person name="Gibbs R."/>
        </authorList>
    </citation>
    <scope>NUCLEOTIDE SEQUENCE [LARGE SCALE GENOMIC DNA]</scope>
    <source>
        <strain evidence="2 3">ATCC 51172</strain>
    </source>
</reference>
<evidence type="ECO:0000313" key="3">
    <source>
        <dbReference type="Proteomes" id="UP000005984"/>
    </source>
</evidence>
<keyword evidence="1" id="KW-0812">Transmembrane</keyword>
<evidence type="ECO:0000313" key="2">
    <source>
        <dbReference type="EMBL" id="EEI86077.1"/>
    </source>
</evidence>
<keyword evidence="1" id="KW-1133">Transmembrane helix</keyword>
<dbReference type="EMBL" id="ABYO01000215">
    <property type="protein sequence ID" value="EEI86077.1"/>
    <property type="molecule type" value="Genomic_DNA"/>
</dbReference>
<dbReference type="STRING" id="525254.HMPREF0072_1420"/>
<protein>
    <submittedName>
        <fullName evidence="2">Uncharacterized protein</fullName>
    </submittedName>
</protein>
<evidence type="ECO:0000256" key="1">
    <source>
        <dbReference type="SAM" id="Phobius"/>
    </source>
</evidence>
<organism evidence="2 3">
    <name type="scientific">Anaerococcus lactolyticus ATCC 51172</name>
    <dbReference type="NCBI Taxonomy" id="525254"/>
    <lineage>
        <taxon>Bacteria</taxon>
        <taxon>Bacillati</taxon>
        <taxon>Bacillota</taxon>
        <taxon>Tissierellia</taxon>
        <taxon>Tissierellales</taxon>
        <taxon>Peptoniphilaceae</taxon>
        <taxon>Anaerococcus</taxon>
    </lineage>
</organism>
<sequence length="40" mass="4484">MTRGEILYAFLSLALGIILVVGIVRVKRLLKSINDKIDKL</sequence>
<feature type="transmembrane region" description="Helical" evidence="1">
    <location>
        <begin position="6"/>
        <end position="26"/>
    </location>
</feature>